<dbReference type="InterPro" id="IPR018392">
    <property type="entry name" value="LysM"/>
</dbReference>
<feature type="domain" description="HTH cro/C1-type" evidence="1">
    <location>
        <begin position="126"/>
        <end position="147"/>
    </location>
</feature>
<keyword evidence="4" id="KW-1185">Reference proteome</keyword>
<dbReference type="Proteomes" id="UP000293863">
    <property type="component" value="Unassembled WGS sequence"/>
</dbReference>
<reference evidence="3 4" key="1">
    <citation type="submission" date="2019-02" db="EMBL/GenBank/DDBJ databases">
        <title>The Batch Genome Submission of Acinetobacter spp. strains.</title>
        <authorList>
            <person name="Qin J."/>
            <person name="Hu Y."/>
            <person name="Ye H."/>
            <person name="Wei L."/>
            <person name="Feng Y."/>
            <person name="Zong Z."/>
        </authorList>
    </citation>
    <scope>NUCLEOTIDE SEQUENCE [LARGE SCALE GENOMIC DNA]</scope>
    <source>
        <strain evidence="3 4">WCHAW060049</strain>
    </source>
</reference>
<dbReference type="PROSITE" id="PS50943">
    <property type="entry name" value="HTH_CROC1"/>
    <property type="match status" value="1"/>
</dbReference>
<gene>
    <name evidence="3" type="ORF">EXU28_17070</name>
</gene>
<dbReference type="InterPro" id="IPR001387">
    <property type="entry name" value="Cro/C1-type_HTH"/>
</dbReference>
<protein>
    <submittedName>
        <fullName evidence="3">LysM domain-containing protein</fullName>
    </submittedName>
</protein>
<evidence type="ECO:0000313" key="4">
    <source>
        <dbReference type="Proteomes" id="UP000293863"/>
    </source>
</evidence>
<dbReference type="PROSITE" id="PS51782">
    <property type="entry name" value="LYSM"/>
    <property type="match status" value="1"/>
</dbReference>
<evidence type="ECO:0000259" key="1">
    <source>
        <dbReference type="PROSITE" id="PS50943"/>
    </source>
</evidence>
<dbReference type="SMART" id="SM00257">
    <property type="entry name" value="LysM"/>
    <property type="match status" value="1"/>
</dbReference>
<organism evidence="3 4">
    <name type="scientific">Acinetobacter wuhouensis</name>
    <dbReference type="NCBI Taxonomy" id="1879050"/>
    <lineage>
        <taxon>Bacteria</taxon>
        <taxon>Pseudomonadati</taxon>
        <taxon>Pseudomonadota</taxon>
        <taxon>Gammaproteobacteria</taxon>
        <taxon>Moraxellales</taxon>
        <taxon>Moraxellaceae</taxon>
        <taxon>Acinetobacter</taxon>
    </lineage>
</organism>
<sequence>MISNNPIYYHVKFLFRNPWNKPIPQFYYMVKSKGKVILKSRTFPNGITEPIAVRQDQETEIYAIESWKEGSPEVYIDTLKSFDEIQKIIGKTPKIIPVDVPYLRFDNIKTVPNSAPSTGYKRKTYKIVSGDTLEKISKKFGVKLSDILKINPQIKDKNVIKVGQIIKIPTQGK</sequence>
<dbReference type="Pfam" id="PF01476">
    <property type="entry name" value="LysM"/>
    <property type="match status" value="1"/>
</dbReference>
<dbReference type="EMBL" id="SGSQ01000032">
    <property type="protein sequence ID" value="RZG43551.1"/>
    <property type="molecule type" value="Genomic_DNA"/>
</dbReference>
<feature type="domain" description="LysM" evidence="2">
    <location>
        <begin position="123"/>
        <end position="168"/>
    </location>
</feature>
<evidence type="ECO:0000259" key="2">
    <source>
        <dbReference type="PROSITE" id="PS51782"/>
    </source>
</evidence>
<proteinExistence type="predicted"/>
<dbReference type="RefSeq" id="WP_130132414.1">
    <property type="nucleotide sequence ID" value="NZ_SGSQ01000032.1"/>
</dbReference>
<dbReference type="Gene3D" id="3.10.350.10">
    <property type="entry name" value="LysM domain"/>
    <property type="match status" value="1"/>
</dbReference>
<name>A0A4Q7AJQ0_9GAMM</name>
<evidence type="ECO:0000313" key="3">
    <source>
        <dbReference type="EMBL" id="RZG43551.1"/>
    </source>
</evidence>
<dbReference type="SUPFAM" id="SSF54106">
    <property type="entry name" value="LysM domain"/>
    <property type="match status" value="1"/>
</dbReference>
<dbReference type="InterPro" id="IPR036779">
    <property type="entry name" value="LysM_dom_sf"/>
</dbReference>
<dbReference type="AlphaFoldDB" id="A0A4Q7AJQ0"/>
<accession>A0A4Q7AJQ0</accession>
<comment type="caution">
    <text evidence="3">The sequence shown here is derived from an EMBL/GenBank/DDBJ whole genome shotgun (WGS) entry which is preliminary data.</text>
</comment>